<gene>
    <name evidence="2" type="ORF">QLS71_014005</name>
</gene>
<evidence type="ECO:0000313" key="2">
    <source>
        <dbReference type="EMBL" id="XBL13428.1"/>
    </source>
</evidence>
<organism evidence="2 3">
    <name type="scientific">Mariniflexile litorale</name>
    <dbReference type="NCBI Taxonomy" id="3045158"/>
    <lineage>
        <taxon>Bacteria</taxon>
        <taxon>Pseudomonadati</taxon>
        <taxon>Bacteroidota</taxon>
        <taxon>Flavobacteriia</taxon>
        <taxon>Flavobacteriales</taxon>
        <taxon>Flavobacteriaceae</taxon>
        <taxon>Mariniflexile</taxon>
    </lineage>
</organism>
<sequence length="233" mass="27024">MNIYKNIFLILFSLLSTINFAQNTAESDCENGFKKIETELESQKTVSYKIIYSQKLYTEESFEYSEGIIVINDLNDQIEQKEIIEIIARIGVENKLTKIIAFRNCNSIGLYLQKSELSTEQSNLLSNDLIAEMNIDLQKSLSKKERKKQKRKRDFIESVSKESCEKLTELGTDKLTMESFNQIVSSTSAKYAEKTMKVYEMSFEESVDEFLKDLMNHLMSDCLVVKEFARNQE</sequence>
<dbReference type="AlphaFoldDB" id="A0AAU7EE96"/>
<protein>
    <recommendedName>
        <fullName evidence="4">DUF4476 domain-containing protein</fullName>
    </recommendedName>
</protein>
<dbReference type="KEGG" id="mlil:QLS71_014005"/>
<evidence type="ECO:0000256" key="1">
    <source>
        <dbReference type="SAM" id="SignalP"/>
    </source>
</evidence>
<evidence type="ECO:0008006" key="4">
    <source>
        <dbReference type="Google" id="ProtNLM"/>
    </source>
</evidence>
<dbReference type="Proteomes" id="UP001224325">
    <property type="component" value="Chromosome"/>
</dbReference>
<dbReference type="RefSeq" id="WP_308994037.1">
    <property type="nucleotide sequence ID" value="NZ_CP155618.1"/>
</dbReference>
<feature type="chain" id="PRO_5043403143" description="DUF4476 domain-containing protein" evidence="1">
    <location>
        <begin position="22"/>
        <end position="233"/>
    </location>
</feature>
<feature type="signal peptide" evidence="1">
    <location>
        <begin position="1"/>
        <end position="21"/>
    </location>
</feature>
<proteinExistence type="predicted"/>
<dbReference type="EMBL" id="CP155618">
    <property type="protein sequence ID" value="XBL13428.1"/>
    <property type="molecule type" value="Genomic_DNA"/>
</dbReference>
<keyword evidence="1" id="KW-0732">Signal</keyword>
<name>A0AAU7EE96_9FLAO</name>
<accession>A0AAU7EE96</accession>
<reference evidence="2" key="1">
    <citation type="submission" date="2024-04" db="EMBL/GenBank/DDBJ databases">
        <title>Mariniflexile litorale, isolated from the shallow sediments of the Sea of Japan.</title>
        <authorList>
            <person name="Romanenko L."/>
            <person name="Isaeva M."/>
        </authorList>
    </citation>
    <scope>NUCLEOTIDE SEQUENCE [LARGE SCALE GENOMIC DNA]</scope>
    <source>
        <strain evidence="2">KMM 9835</strain>
    </source>
</reference>
<keyword evidence="3" id="KW-1185">Reference proteome</keyword>
<evidence type="ECO:0000313" key="3">
    <source>
        <dbReference type="Proteomes" id="UP001224325"/>
    </source>
</evidence>